<evidence type="ECO:0000313" key="1">
    <source>
        <dbReference type="EMBL" id="MBF9236243.1"/>
    </source>
</evidence>
<dbReference type="EMBL" id="JADQDQ010000001">
    <property type="protein sequence ID" value="MBF9236243.1"/>
    <property type="molecule type" value="Genomic_DNA"/>
</dbReference>
<keyword evidence="2" id="KW-1185">Reference proteome</keyword>
<comment type="caution">
    <text evidence="1">The sequence shown here is derived from an EMBL/GenBank/DDBJ whole genome shotgun (WGS) entry which is preliminary data.</text>
</comment>
<accession>A0ABS0IE37</accession>
<dbReference type="RefSeq" id="WP_196280601.1">
    <property type="nucleotide sequence ID" value="NZ_JADQDQ010000001.1"/>
</dbReference>
<name>A0ABS0IE37_9BACT</name>
<proteinExistence type="predicted"/>
<gene>
    <name evidence="1" type="ORF">I2I05_02435</name>
</gene>
<sequence>MGSSTLIWIKNVPLPYALMNCKRLDAALFVEAPLRNFWVNAAEYDYRRYSQTESKIDPILEYGLF</sequence>
<protein>
    <submittedName>
        <fullName evidence="1">Uncharacterized protein</fullName>
    </submittedName>
</protein>
<evidence type="ECO:0000313" key="2">
    <source>
        <dbReference type="Proteomes" id="UP000597617"/>
    </source>
</evidence>
<dbReference type="Proteomes" id="UP000597617">
    <property type="component" value="Unassembled WGS sequence"/>
</dbReference>
<reference evidence="1 2" key="1">
    <citation type="submission" date="2020-11" db="EMBL/GenBank/DDBJ databases">
        <authorList>
            <person name="Kim M.K."/>
        </authorList>
    </citation>
    <scope>NUCLEOTIDE SEQUENCE [LARGE SCALE GENOMIC DNA]</scope>
    <source>
        <strain evidence="1 2">BT683</strain>
    </source>
</reference>
<organism evidence="1 2">
    <name type="scientific">Hymenobacter jeongseonensis</name>
    <dbReference type="NCBI Taxonomy" id="2791027"/>
    <lineage>
        <taxon>Bacteria</taxon>
        <taxon>Pseudomonadati</taxon>
        <taxon>Bacteroidota</taxon>
        <taxon>Cytophagia</taxon>
        <taxon>Cytophagales</taxon>
        <taxon>Hymenobacteraceae</taxon>
        <taxon>Hymenobacter</taxon>
    </lineage>
</organism>